<proteinExistence type="predicted"/>
<name>A0A699QT14_TANCI</name>
<protein>
    <recommendedName>
        <fullName evidence="2">Amine oxidase domain-containing protein</fullName>
    </recommendedName>
</protein>
<reference evidence="1" key="1">
    <citation type="journal article" date="2019" name="Sci. Rep.">
        <title>Draft genome of Tanacetum cinerariifolium, the natural source of mosquito coil.</title>
        <authorList>
            <person name="Yamashiro T."/>
            <person name="Shiraishi A."/>
            <person name="Satake H."/>
            <person name="Nakayama K."/>
        </authorList>
    </citation>
    <scope>NUCLEOTIDE SEQUENCE</scope>
</reference>
<feature type="non-terminal residue" evidence="1">
    <location>
        <position position="1"/>
    </location>
</feature>
<dbReference type="AlphaFoldDB" id="A0A699QT14"/>
<accession>A0A699QT14</accession>
<sequence length="135" mass="14869">AEHQALRGFEPDEPRSLTFYWALPTDLSNPAAARRHAFASTYHDWLTLVLTELDLMHPGLAARVRAAELWVWGHGMVAPTPGYVWGEARQQARQPHLGGRVHLAHTDLSGVSVFEEAFHQGLRAARAVVQGAATS</sequence>
<gene>
    <name evidence="1" type="ORF">Tci_842121</name>
</gene>
<organism evidence="1">
    <name type="scientific">Tanacetum cinerariifolium</name>
    <name type="common">Dalmatian daisy</name>
    <name type="synonym">Chrysanthemum cinerariifolium</name>
    <dbReference type="NCBI Taxonomy" id="118510"/>
    <lineage>
        <taxon>Eukaryota</taxon>
        <taxon>Viridiplantae</taxon>
        <taxon>Streptophyta</taxon>
        <taxon>Embryophyta</taxon>
        <taxon>Tracheophyta</taxon>
        <taxon>Spermatophyta</taxon>
        <taxon>Magnoliopsida</taxon>
        <taxon>eudicotyledons</taxon>
        <taxon>Gunneridae</taxon>
        <taxon>Pentapetalae</taxon>
        <taxon>asterids</taxon>
        <taxon>campanulids</taxon>
        <taxon>Asterales</taxon>
        <taxon>Asteraceae</taxon>
        <taxon>Asteroideae</taxon>
        <taxon>Anthemideae</taxon>
        <taxon>Anthemidinae</taxon>
        <taxon>Tanacetum</taxon>
    </lineage>
</organism>
<comment type="caution">
    <text evidence="1">The sequence shown here is derived from an EMBL/GenBank/DDBJ whole genome shotgun (WGS) entry which is preliminary data.</text>
</comment>
<evidence type="ECO:0000313" key="1">
    <source>
        <dbReference type="EMBL" id="GFC70151.1"/>
    </source>
</evidence>
<dbReference type="EMBL" id="BKCJ011027690">
    <property type="protein sequence ID" value="GFC70151.1"/>
    <property type="molecule type" value="Genomic_DNA"/>
</dbReference>
<evidence type="ECO:0008006" key="2">
    <source>
        <dbReference type="Google" id="ProtNLM"/>
    </source>
</evidence>